<accession>A0A9P8CNP2</accession>
<evidence type="ECO:0000256" key="1">
    <source>
        <dbReference type="SAM" id="Phobius"/>
    </source>
</evidence>
<dbReference type="EMBL" id="MU251255">
    <property type="protein sequence ID" value="KAG9253994.1"/>
    <property type="molecule type" value="Genomic_DNA"/>
</dbReference>
<dbReference type="PANTHER" id="PTHR42083">
    <property type="entry name" value="MARVEL DOMAIN-CONTAINING PROTEIN"/>
    <property type="match status" value="1"/>
</dbReference>
<evidence type="ECO:0000313" key="3">
    <source>
        <dbReference type="Proteomes" id="UP000887229"/>
    </source>
</evidence>
<sequence length="155" mass="17471">MGLPSMSKSYLFFTVIHVFLFALALAVCGLYGQDLKRAMDSNVEADSKWIFAVVVGALSAVTCVIYFIPFILRVGGIFIAGWDFILFILWIAVFGVFGKMYIGEDPEGVGAIRRMKNAVWVDLANALLWFILSIGMALYWWRSDRRSRFTGRAHV</sequence>
<dbReference type="AlphaFoldDB" id="A0A9P8CNP2"/>
<gene>
    <name evidence="2" type="ORF">F5Z01DRAFT_110767</name>
</gene>
<dbReference type="Proteomes" id="UP000887229">
    <property type="component" value="Unassembled WGS sequence"/>
</dbReference>
<dbReference type="OrthoDB" id="5363290at2759"/>
<evidence type="ECO:0008006" key="4">
    <source>
        <dbReference type="Google" id="ProtNLM"/>
    </source>
</evidence>
<proteinExistence type="predicted"/>
<dbReference type="RefSeq" id="XP_046117918.1">
    <property type="nucleotide sequence ID" value="XM_046257411.1"/>
</dbReference>
<keyword evidence="1" id="KW-0812">Transmembrane</keyword>
<reference evidence="2" key="1">
    <citation type="journal article" date="2021" name="IMA Fungus">
        <title>Genomic characterization of three marine fungi, including Emericellopsis atlantica sp. nov. with signatures of a generalist lifestyle and marine biomass degradation.</title>
        <authorList>
            <person name="Hagestad O.C."/>
            <person name="Hou L."/>
            <person name="Andersen J.H."/>
            <person name="Hansen E.H."/>
            <person name="Altermark B."/>
            <person name="Li C."/>
            <person name="Kuhnert E."/>
            <person name="Cox R.J."/>
            <person name="Crous P.W."/>
            <person name="Spatafora J.W."/>
            <person name="Lail K."/>
            <person name="Amirebrahimi M."/>
            <person name="Lipzen A."/>
            <person name="Pangilinan J."/>
            <person name="Andreopoulos W."/>
            <person name="Hayes R.D."/>
            <person name="Ng V."/>
            <person name="Grigoriev I.V."/>
            <person name="Jackson S.A."/>
            <person name="Sutton T.D.S."/>
            <person name="Dobson A.D.W."/>
            <person name="Rama T."/>
        </authorList>
    </citation>
    <scope>NUCLEOTIDE SEQUENCE</scope>
    <source>
        <strain evidence="2">TS7</strain>
    </source>
</reference>
<name>A0A9P8CNP2_9HYPO</name>
<keyword evidence="1" id="KW-0472">Membrane</keyword>
<dbReference type="GeneID" id="70288314"/>
<feature type="transmembrane region" description="Helical" evidence="1">
    <location>
        <begin position="50"/>
        <end position="72"/>
    </location>
</feature>
<keyword evidence="3" id="KW-1185">Reference proteome</keyword>
<feature type="transmembrane region" description="Helical" evidence="1">
    <location>
        <begin position="84"/>
        <end position="103"/>
    </location>
</feature>
<evidence type="ECO:0000313" key="2">
    <source>
        <dbReference type="EMBL" id="KAG9253994.1"/>
    </source>
</evidence>
<feature type="transmembrane region" description="Helical" evidence="1">
    <location>
        <begin position="123"/>
        <end position="141"/>
    </location>
</feature>
<organism evidence="2 3">
    <name type="scientific">Emericellopsis atlantica</name>
    <dbReference type="NCBI Taxonomy" id="2614577"/>
    <lineage>
        <taxon>Eukaryota</taxon>
        <taxon>Fungi</taxon>
        <taxon>Dikarya</taxon>
        <taxon>Ascomycota</taxon>
        <taxon>Pezizomycotina</taxon>
        <taxon>Sordariomycetes</taxon>
        <taxon>Hypocreomycetidae</taxon>
        <taxon>Hypocreales</taxon>
        <taxon>Bionectriaceae</taxon>
        <taxon>Emericellopsis</taxon>
    </lineage>
</organism>
<dbReference type="PANTHER" id="PTHR42083:SF1">
    <property type="entry name" value="MARVEL DOMAIN-CONTAINING PROTEIN"/>
    <property type="match status" value="1"/>
</dbReference>
<comment type="caution">
    <text evidence="2">The sequence shown here is derived from an EMBL/GenBank/DDBJ whole genome shotgun (WGS) entry which is preliminary data.</text>
</comment>
<protein>
    <recommendedName>
        <fullName evidence="4">MARVEL domain-containing protein</fullName>
    </recommendedName>
</protein>
<keyword evidence="1" id="KW-1133">Transmembrane helix</keyword>